<dbReference type="GO" id="GO:0005737">
    <property type="term" value="C:cytoplasm"/>
    <property type="evidence" value="ECO:0007669"/>
    <property type="project" value="UniProtKB-SubCell"/>
</dbReference>
<evidence type="ECO:0000256" key="7">
    <source>
        <dbReference type="ARBA" id="ARBA00022932"/>
    </source>
</evidence>
<protein>
    <submittedName>
        <fullName evidence="10">DNA polymerase III subunit beta</fullName>
    </submittedName>
</protein>
<dbReference type="Gene3D" id="3.10.150.10">
    <property type="entry name" value="DNA Polymerase III, subunit A, domain 2"/>
    <property type="match status" value="1"/>
</dbReference>
<dbReference type="GO" id="GO:0006271">
    <property type="term" value="P:DNA strand elongation involved in DNA replication"/>
    <property type="evidence" value="ECO:0007669"/>
    <property type="project" value="TreeGrafter"/>
</dbReference>
<dbReference type="RefSeq" id="WP_186818333.1">
    <property type="nucleotide sequence ID" value="NZ_BJXA01000009.1"/>
</dbReference>
<comment type="caution">
    <text evidence="10">The sequence shown here is derived from an EMBL/GenBank/DDBJ whole genome shotgun (WGS) entry which is preliminary data.</text>
</comment>
<accession>A0A511MB50</accession>
<keyword evidence="11" id="KW-1185">Reference proteome</keyword>
<sequence>MSTFTADLKVLKGDLLFIKRAAGFRRGFHPALNLLAVAVEDGYATTRFYNYEVAVTVSMPAVGDSTSFAVDMTALVDAVKAVGAKDIGTFTVNGDTLTVSADGVAVTVPLAGAGLREDMPARPVVDGGPMIAMAGAEFARIGSVTATSVGQDDTLPVLTGVRVECSGNEVVAVTTDRFKLAVVEATNQIAAADAFVLLIPGRPFHHFAKRADKSSEASVTVGANGMVSLVSDTCTVVVEQLDYDFPKWRGLLPSEFKASFVFDSSALLRAVKALPKGASTINLHIEWGAVEVVGYNGRDESPFSSMSLDVTEAECDYGMVIKFSAERVAAILNSIPKGVKVRYSGTTPTRPAVFAWDGARVLLMPIRIPQ</sequence>
<dbReference type="SMART" id="SM00480">
    <property type="entry name" value="POL3Bc"/>
    <property type="match status" value="1"/>
</dbReference>
<evidence type="ECO:0000259" key="9">
    <source>
        <dbReference type="Pfam" id="PF02767"/>
    </source>
</evidence>
<evidence type="ECO:0000256" key="1">
    <source>
        <dbReference type="ARBA" id="ARBA00004496"/>
    </source>
</evidence>
<evidence type="ECO:0000313" key="10">
    <source>
        <dbReference type="EMBL" id="GEM37417.1"/>
    </source>
</evidence>
<organism evidence="10 11">
    <name type="scientific">Nocardia ninae NBRC 108245</name>
    <dbReference type="NCBI Taxonomy" id="1210091"/>
    <lineage>
        <taxon>Bacteria</taxon>
        <taxon>Bacillati</taxon>
        <taxon>Actinomycetota</taxon>
        <taxon>Actinomycetes</taxon>
        <taxon>Mycobacteriales</taxon>
        <taxon>Nocardiaceae</taxon>
        <taxon>Nocardia</taxon>
    </lineage>
</organism>
<dbReference type="Gene3D" id="3.70.10.10">
    <property type="match status" value="1"/>
</dbReference>
<keyword evidence="5" id="KW-0548">Nucleotidyltransferase</keyword>
<dbReference type="CDD" id="cd00140">
    <property type="entry name" value="beta_clamp"/>
    <property type="match status" value="1"/>
</dbReference>
<name>A0A511MB50_9NOCA</name>
<evidence type="ECO:0000256" key="6">
    <source>
        <dbReference type="ARBA" id="ARBA00022705"/>
    </source>
</evidence>
<keyword evidence="4" id="KW-0808">Transferase</keyword>
<reference evidence="10 11" key="1">
    <citation type="submission" date="2019-07" db="EMBL/GenBank/DDBJ databases">
        <title>Whole genome shotgun sequence of Nocardia ninae NBRC 108245.</title>
        <authorList>
            <person name="Hosoyama A."/>
            <person name="Uohara A."/>
            <person name="Ohji S."/>
            <person name="Ichikawa N."/>
        </authorList>
    </citation>
    <scope>NUCLEOTIDE SEQUENCE [LARGE SCALE GENOMIC DNA]</scope>
    <source>
        <strain evidence="10 11">NBRC 108245</strain>
    </source>
</reference>
<keyword evidence="3" id="KW-0963">Cytoplasm</keyword>
<evidence type="ECO:0000256" key="8">
    <source>
        <dbReference type="ARBA" id="ARBA00023125"/>
    </source>
</evidence>
<keyword evidence="7" id="KW-0239">DNA-directed DNA polymerase</keyword>
<feature type="domain" description="DNA polymerase III beta sliding clamp central" evidence="9">
    <location>
        <begin position="136"/>
        <end position="247"/>
    </location>
</feature>
<comment type="similarity">
    <text evidence="2">Belongs to the beta sliding clamp family.</text>
</comment>
<dbReference type="AlphaFoldDB" id="A0A511MB50"/>
<dbReference type="InterPro" id="IPR001001">
    <property type="entry name" value="DNA_polIII_beta"/>
</dbReference>
<evidence type="ECO:0000313" key="11">
    <source>
        <dbReference type="Proteomes" id="UP000321424"/>
    </source>
</evidence>
<dbReference type="GO" id="GO:0003887">
    <property type="term" value="F:DNA-directed DNA polymerase activity"/>
    <property type="evidence" value="ECO:0007669"/>
    <property type="project" value="UniProtKB-KW"/>
</dbReference>
<dbReference type="Proteomes" id="UP000321424">
    <property type="component" value="Unassembled WGS sequence"/>
</dbReference>
<dbReference type="PANTHER" id="PTHR30478">
    <property type="entry name" value="DNA POLYMERASE III SUBUNIT BETA"/>
    <property type="match status" value="1"/>
</dbReference>
<dbReference type="EMBL" id="BJXA01000009">
    <property type="protein sequence ID" value="GEM37417.1"/>
    <property type="molecule type" value="Genomic_DNA"/>
</dbReference>
<dbReference type="PANTHER" id="PTHR30478:SF0">
    <property type="entry name" value="BETA SLIDING CLAMP"/>
    <property type="match status" value="1"/>
</dbReference>
<dbReference type="InterPro" id="IPR022637">
    <property type="entry name" value="DNA_polIII_beta_cen"/>
</dbReference>
<gene>
    <name evidence="10" type="primary">dnaN</name>
    <name evidence="10" type="ORF">NN4_19360</name>
</gene>
<dbReference type="SUPFAM" id="SSF55979">
    <property type="entry name" value="DNA clamp"/>
    <property type="match status" value="2"/>
</dbReference>
<dbReference type="GO" id="GO:0003677">
    <property type="term" value="F:DNA binding"/>
    <property type="evidence" value="ECO:0007669"/>
    <property type="project" value="UniProtKB-KW"/>
</dbReference>
<keyword evidence="8" id="KW-0238">DNA-binding</keyword>
<dbReference type="InterPro" id="IPR046938">
    <property type="entry name" value="DNA_clamp_sf"/>
</dbReference>
<keyword evidence="6" id="KW-0235">DNA replication</keyword>
<evidence type="ECO:0000256" key="3">
    <source>
        <dbReference type="ARBA" id="ARBA00022490"/>
    </source>
</evidence>
<comment type="subcellular location">
    <subcellularLocation>
        <location evidence="1">Cytoplasm</location>
    </subcellularLocation>
</comment>
<evidence type="ECO:0000256" key="5">
    <source>
        <dbReference type="ARBA" id="ARBA00022695"/>
    </source>
</evidence>
<dbReference type="Pfam" id="PF02767">
    <property type="entry name" value="DNA_pol3_beta_2"/>
    <property type="match status" value="1"/>
</dbReference>
<evidence type="ECO:0000256" key="4">
    <source>
        <dbReference type="ARBA" id="ARBA00022679"/>
    </source>
</evidence>
<dbReference type="GO" id="GO:0008408">
    <property type="term" value="F:3'-5' exonuclease activity"/>
    <property type="evidence" value="ECO:0007669"/>
    <property type="project" value="InterPro"/>
</dbReference>
<dbReference type="GO" id="GO:0009360">
    <property type="term" value="C:DNA polymerase III complex"/>
    <property type="evidence" value="ECO:0007669"/>
    <property type="project" value="InterPro"/>
</dbReference>
<proteinExistence type="inferred from homology"/>
<evidence type="ECO:0000256" key="2">
    <source>
        <dbReference type="ARBA" id="ARBA00010752"/>
    </source>
</evidence>